<proteinExistence type="predicted"/>
<sequence length="65" mass="7186">INFYCGIFTLSCLSVDCCLSSIRGERLFSHKKPVVICCLIVCVLCLLLSIPDWIFLNAISGSTDQ</sequence>
<reference evidence="2 3" key="1">
    <citation type="submission" date="2024-05" db="EMBL/GenBank/DDBJ databases">
        <title>Genome sequencing and assembly of Indian major carp, Cirrhinus mrigala (Hamilton, 1822).</title>
        <authorList>
            <person name="Mohindra V."/>
            <person name="Chowdhury L.M."/>
            <person name="Lal K."/>
            <person name="Jena J.K."/>
        </authorList>
    </citation>
    <scope>NUCLEOTIDE SEQUENCE [LARGE SCALE GENOMIC DNA]</scope>
    <source>
        <strain evidence="2">CM1030</strain>
        <tissue evidence="2">Blood</tissue>
    </source>
</reference>
<name>A0ABD0PEA4_CIRMR</name>
<organism evidence="2 3">
    <name type="scientific">Cirrhinus mrigala</name>
    <name type="common">Mrigala</name>
    <dbReference type="NCBI Taxonomy" id="683832"/>
    <lineage>
        <taxon>Eukaryota</taxon>
        <taxon>Metazoa</taxon>
        <taxon>Chordata</taxon>
        <taxon>Craniata</taxon>
        <taxon>Vertebrata</taxon>
        <taxon>Euteleostomi</taxon>
        <taxon>Actinopterygii</taxon>
        <taxon>Neopterygii</taxon>
        <taxon>Teleostei</taxon>
        <taxon>Ostariophysi</taxon>
        <taxon>Cypriniformes</taxon>
        <taxon>Cyprinidae</taxon>
        <taxon>Labeoninae</taxon>
        <taxon>Labeonini</taxon>
        <taxon>Cirrhinus</taxon>
    </lineage>
</organism>
<keyword evidence="1" id="KW-0812">Transmembrane</keyword>
<evidence type="ECO:0000256" key="1">
    <source>
        <dbReference type="SAM" id="Phobius"/>
    </source>
</evidence>
<feature type="transmembrane region" description="Helical" evidence="1">
    <location>
        <begin position="33"/>
        <end position="56"/>
    </location>
</feature>
<feature type="non-terminal residue" evidence="2">
    <location>
        <position position="65"/>
    </location>
</feature>
<dbReference type="Gene3D" id="1.20.1070.10">
    <property type="entry name" value="Rhodopsin 7-helix transmembrane proteins"/>
    <property type="match status" value="1"/>
</dbReference>
<protein>
    <submittedName>
        <fullName evidence="2">Uncharacterized protein</fullName>
    </submittedName>
</protein>
<dbReference type="EMBL" id="JAMKFB020000016">
    <property type="protein sequence ID" value="KAL0172365.1"/>
    <property type="molecule type" value="Genomic_DNA"/>
</dbReference>
<keyword evidence="1" id="KW-1133">Transmembrane helix</keyword>
<dbReference type="AlphaFoldDB" id="A0ABD0PEA4"/>
<comment type="caution">
    <text evidence="2">The sequence shown here is derived from an EMBL/GenBank/DDBJ whole genome shotgun (WGS) entry which is preliminary data.</text>
</comment>
<evidence type="ECO:0000313" key="2">
    <source>
        <dbReference type="EMBL" id="KAL0172365.1"/>
    </source>
</evidence>
<accession>A0ABD0PEA4</accession>
<feature type="non-terminal residue" evidence="2">
    <location>
        <position position="1"/>
    </location>
</feature>
<evidence type="ECO:0000313" key="3">
    <source>
        <dbReference type="Proteomes" id="UP001529510"/>
    </source>
</evidence>
<keyword evidence="3" id="KW-1185">Reference proteome</keyword>
<keyword evidence="1" id="KW-0472">Membrane</keyword>
<gene>
    <name evidence="2" type="ORF">M9458_032676</name>
</gene>
<dbReference type="Proteomes" id="UP001529510">
    <property type="component" value="Unassembled WGS sequence"/>
</dbReference>